<protein>
    <submittedName>
        <fullName evidence="2">Uncharacterized protein</fullName>
    </submittedName>
</protein>
<reference evidence="2 3" key="1">
    <citation type="submission" date="2017-05" db="EMBL/GenBank/DDBJ databases">
        <title>Biotechnological potential of actinobacteria isolated from South African environments.</title>
        <authorList>
            <person name="Le Roes-Hill M."/>
            <person name="Prins A."/>
            <person name="Durrell K.A."/>
        </authorList>
    </citation>
    <scope>NUCLEOTIDE SEQUENCE [LARGE SCALE GENOMIC DNA]</scope>
    <source>
        <strain evidence="2">M26</strain>
    </source>
</reference>
<dbReference type="EMBL" id="NGFP01000046">
    <property type="protein sequence ID" value="OUC97014.1"/>
    <property type="molecule type" value="Genomic_DNA"/>
</dbReference>
<sequence>MSSGDIWQQFGVATWRAPHGRSLLSVVVSSCLSLVVIAASLWWSGAIIPHIHWDPDGFFLRTEVDENGVLSAGLPIELENEGMASFTLTGISAEIPGLLLLPADEAKKEHPVITVESGVMKTLKARIVITDCAAVPHEPQPVTFTYRTWMGSGSAEVTWDSWWLEGPEGRLPVAWQRGLAGKICNDAVSPDWP</sequence>
<accession>A0A243RQ17</accession>
<dbReference type="Proteomes" id="UP000194761">
    <property type="component" value="Unassembled WGS sequence"/>
</dbReference>
<dbReference type="RefSeq" id="WP_086571599.1">
    <property type="nucleotide sequence ID" value="NZ_NGFP01000046.1"/>
</dbReference>
<keyword evidence="1" id="KW-1133">Transmembrane helix</keyword>
<evidence type="ECO:0000313" key="2">
    <source>
        <dbReference type="EMBL" id="OUC97014.1"/>
    </source>
</evidence>
<feature type="transmembrane region" description="Helical" evidence="1">
    <location>
        <begin position="23"/>
        <end position="43"/>
    </location>
</feature>
<organism evidence="2 3">
    <name type="scientific">Streptosporangium minutum</name>
    <dbReference type="NCBI Taxonomy" id="569862"/>
    <lineage>
        <taxon>Bacteria</taxon>
        <taxon>Bacillati</taxon>
        <taxon>Actinomycetota</taxon>
        <taxon>Actinomycetes</taxon>
        <taxon>Streptosporangiales</taxon>
        <taxon>Streptosporangiaceae</taxon>
        <taxon>Streptosporangium</taxon>
    </lineage>
</organism>
<evidence type="ECO:0000313" key="3">
    <source>
        <dbReference type="Proteomes" id="UP000194761"/>
    </source>
</evidence>
<keyword evidence="1" id="KW-0472">Membrane</keyword>
<dbReference type="AlphaFoldDB" id="A0A243RQ17"/>
<evidence type="ECO:0000256" key="1">
    <source>
        <dbReference type="SAM" id="Phobius"/>
    </source>
</evidence>
<keyword evidence="3" id="KW-1185">Reference proteome</keyword>
<comment type="caution">
    <text evidence="2">The sequence shown here is derived from an EMBL/GenBank/DDBJ whole genome shotgun (WGS) entry which is preliminary data.</text>
</comment>
<gene>
    <name evidence="2" type="ORF">CA984_12845</name>
</gene>
<keyword evidence="1" id="KW-0812">Transmembrane</keyword>
<proteinExistence type="predicted"/>
<name>A0A243RQ17_9ACTN</name>